<evidence type="ECO:0000313" key="17">
    <source>
        <dbReference type="Proteomes" id="UP000028826"/>
    </source>
</evidence>
<sequence>MFRTPRARLASTTACLTLLAALPVAAQQATLSPVYLEGQVTGTGPVGPDANPVTLAGTKSATPITEIPQSVSVIGQDVFNVLQPTKVDEILGYTAGVSPAPFGFDTDTNWINIRGFEATQTGMFLDGLAQYAFGFGGFYTDPFLLERVEVLKGPASVLYGGSNPGGIVNMVSKRPTGTPGGMVEAGVGTDSRRWIATDVNGTNGGYDWRFLGKINTEKSNGAFDDGLTGLIAPSVTFDLGEATEITLSATLYRVDETHVGGSWLPYVGTVRGAEFGFIPRDFNTSDPRLDWYERDQATLSSEIRHRFDNGWVLSQGIRLAWSDIDESAPYAYGYGYGDTWNETFSNHFAMLPQDPKANLSRIFFQQQTTSRSALADTRLEGTVETGAVQHRLTLGLDLRIFKMDQVQASSSSPLAPTISVLDPVRGGVFPPAVPYIDQDITMRQAGLYAQDQIRWGNWIGTANARYDWVDTASGRNEATGTEGVDRSDGEFTGRLGLAYAFANGVTPYASYATYFTPQIVNDAAGNKVEPETGHQWEAGVKWAPSQRALLTLSAFDLERENVSISAWGGAGYEYFQVGKIRSRGVELEARGEIVQGLTLTGALTSMEVEVREDVNPALVGKTPKATPENFASLRLDWQVAQVEGLSVMAGVRRLGSSWADDLNQYKVDGATLYDLGASYAFGEGWLVAASVTNITDRDYVSSCDGALSCFYGDGRRASLSLRKSW</sequence>
<dbReference type="GO" id="GO:0038023">
    <property type="term" value="F:signaling receptor activity"/>
    <property type="evidence" value="ECO:0007669"/>
    <property type="project" value="InterPro"/>
</dbReference>
<dbReference type="InterPro" id="IPR037066">
    <property type="entry name" value="Plug_dom_sf"/>
</dbReference>
<reference evidence="16 17" key="1">
    <citation type="submission" date="2014-03" db="EMBL/GenBank/DDBJ databases">
        <title>Genome of Haematobacter massiliensis CCUG 47968.</title>
        <authorList>
            <person name="Wang D."/>
            <person name="Wang G."/>
        </authorList>
    </citation>
    <scope>NUCLEOTIDE SEQUENCE [LARGE SCALE GENOMIC DNA]</scope>
    <source>
        <strain evidence="16 17">CCUG 47968</strain>
    </source>
</reference>
<dbReference type="NCBIfam" id="TIGR01783">
    <property type="entry name" value="TonB-siderophor"/>
    <property type="match status" value="1"/>
</dbReference>
<dbReference type="Proteomes" id="UP000028826">
    <property type="component" value="Unassembled WGS sequence"/>
</dbReference>
<keyword evidence="11 14" id="KW-0472">Membrane</keyword>
<evidence type="ECO:0000313" key="16">
    <source>
        <dbReference type="EMBL" id="KFI30061.1"/>
    </source>
</evidence>
<dbReference type="InterPro" id="IPR010105">
    <property type="entry name" value="TonB_sidphr_rcpt"/>
</dbReference>
<dbReference type="eggNOG" id="COG4773">
    <property type="taxonomic scope" value="Bacteria"/>
</dbReference>
<organism evidence="16 17">
    <name type="scientific">Haematobacter massiliensis</name>
    <dbReference type="NCBI Taxonomy" id="195105"/>
    <lineage>
        <taxon>Bacteria</taxon>
        <taxon>Pseudomonadati</taxon>
        <taxon>Pseudomonadota</taxon>
        <taxon>Alphaproteobacteria</taxon>
        <taxon>Rhodobacterales</taxon>
        <taxon>Paracoccaceae</taxon>
        <taxon>Haematobacter</taxon>
    </lineage>
</organism>
<keyword evidence="6 14" id="KW-0812">Transmembrane</keyword>
<evidence type="ECO:0000256" key="15">
    <source>
        <dbReference type="RuleBase" id="RU003357"/>
    </source>
</evidence>
<comment type="subcellular location">
    <subcellularLocation>
        <location evidence="1 14">Cell outer membrane</location>
        <topology evidence="1 14">Multi-pass membrane protein</topology>
    </subcellularLocation>
</comment>
<evidence type="ECO:0000256" key="8">
    <source>
        <dbReference type="ARBA" id="ARBA00023004"/>
    </source>
</evidence>
<keyword evidence="12 16" id="KW-0675">Receptor</keyword>
<evidence type="ECO:0000256" key="1">
    <source>
        <dbReference type="ARBA" id="ARBA00004571"/>
    </source>
</evidence>
<dbReference type="PANTHER" id="PTHR32552:SF68">
    <property type="entry name" value="FERRICHROME OUTER MEMBRANE TRANSPORTER_PHAGE RECEPTOR"/>
    <property type="match status" value="1"/>
</dbReference>
<evidence type="ECO:0000256" key="9">
    <source>
        <dbReference type="ARBA" id="ARBA00023065"/>
    </source>
</evidence>
<evidence type="ECO:0000256" key="6">
    <source>
        <dbReference type="ARBA" id="ARBA00022692"/>
    </source>
</evidence>
<evidence type="ECO:0000256" key="10">
    <source>
        <dbReference type="ARBA" id="ARBA00023077"/>
    </source>
</evidence>
<gene>
    <name evidence="16" type="ORF">CN97_15160</name>
</gene>
<dbReference type="GO" id="GO:0015891">
    <property type="term" value="P:siderophore transport"/>
    <property type="evidence" value="ECO:0007669"/>
    <property type="project" value="InterPro"/>
</dbReference>
<dbReference type="Gene3D" id="2.40.170.20">
    <property type="entry name" value="TonB-dependent receptor, beta-barrel domain"/>
    <property type="match status" value="1"/>
</dbReference>
<protein>
    <submittedName>
        <fullName evidence="16">Ferrichrome receptor</fullName>
    </submittedName>
</protein>
<dbReference type="OrthoDB" id="9760333at2"/>
<comment type="similarity">
    <text evidence="2 14 15">Belongs to the TonB-dependent receptor family.</text>
</comment>
<proteinExistence type="inferred from homology"/>
<keyword evidence="8" id="KW-0408">Iron</keyword>
<evidence type="ECO:0000256" key="11">
    <source>
        <dbReference type="ARBA" id="ARBA00023136"/>
    </source>
</evidence>
<dbReference type="GO" id="GO:0009279">
    <property type="term" value="C:cell outer membrane"/>
    <property type="evidence" value="ECO:0007669"/>
    <property type="project" value="UniProtKB-SubCell"/>
</dbReference>
<keyword evidence="5" id="KW-0410">Iron transport</keyword>
<dbReference type="PROSITE" id="PS52016">
    <property type="entry name" value="TONB_DEPENDENT_REC_3"/>
    <property type="match status" value="1"/>
</dbReference>
<evidence type="ECO:0000256" key="13">
    <source>
        <dbReference type="ARBA" id="ARBA00023237"/>
    </source>
</evidence>
<comment type="caution">
    <text evidence="16">The sequence shown here is derived from an EMBL/GenBank/DDBJ whole genome shotgun (WGS) entry which is preliminary data.</text>
</comment>
<dbReference type="Pfam" id="PF00593">
    <property type="entry name" value="TonB_dep_Rec_b-barrel"/>
    <property type="match status" value="1"/>
</dbReference>
<keyword evidence="9" id="KW-0406">Ion transport</keyword>
<dbReference type="CDD" id="cd01347">
    <property type="entry name" value="ligand_gated_channel"/>
    <property type="match status" value="1"/>
</dbReference>
<dbReference type="SUPFAM" id="SSF56935">
    <property type="entry name" value="Porins"/>
    <property type="match status" value="1"/>
</dbReference>
<dbReference type="STRING" id="195105.CN97_15160"/>
<dbReference type="FunFam" id="2.170.130.10:FF:000001">
    <property type="entry name" value="Catecholate siderophore TonB-dependent receptor"/>
    <property type="match status" value="1"/>
</dbReference>
<dbReference type="InterPro" id="IPR036942">
    <property type="entry name" value="Beta-barrel_TonB_sf"/>
</dbReference>
<dbReference type="EMBL" id="JGYG01000004">
    <property type="protein sequence ID" value="KFI30061.1"/>
    <property type="molecule type" value="Genomic_DNA"/>
</dbReference>
<evidence type="ECO:0000256" key="12">
    <source>
        <dbReference type="ARBA" id="ARBA00023170"/>
    </source>
</evidence>
<evidence type="ECO:0000256" key="2">
    <source>
        <dbReference type="ARBA" id="ARBA00009810"/>
    </source>
</evidence>
<dbReference type="InterPro" id="IPR039426">
    <property type="entry name" value="TonB-dep_rcpt-like"/>
</dbReference>
<evidence type="ECO:0000256" key="3">
    <source>
        <dbReference type="ARBA" id="ARBA00022448"/>
    </source>
</evidence>
<name>A0A086Y711_9RHOB</name>
<dbReference type="RefSeq" id="WP_035710027.1">
    <property type="nucleotide sequence ID" value="NZ_CAMIFG010000113.1"/>
</dbReference>
<keyword evidence="7" id="KW-0732">Signal</keyword>
<keyword evidence="13 14" id="KW-0998">Cell outer membrane</keyword>
<accession>A0A086Y711</accession>
<evidence type="ECO:0000256" key="7">
    <source>
        <dbReference type="ARBA" id="ARBA00022729"/>
    </source>
</evidence>
<dbReference type="InterPro" id="IPR000531">
    <property type="entry name" value="Beta-barrel_TonB"/>
</dbReference>
<keyword evidence="10 15" id="KW-0798">TonB box</keyword>
<keyword evidence="3 14" id="KW-0813">Transport</keyword>
<dbReference type="InterPro" id="IPR012910">
    <property type="entry name" value="Plug_dom"/>
</dbReference>
<dbReference type="Pfam" id="PF07715">
    <property type="entry name" value="Plug"/>
    <property type="match status" value="1"/>
</dbReference>
<evidence type="ECO:0000256" key="14">
    <source>
        <dbReference type="PROSITE-ProRule" id="PRU01360"/>
    </source>
</evidence>
<dbReference type="Gene3D" id="2.170.130.10">
    <property type="entry name" value="TonB-dependent receptor, plug domain"/>
    <property type="match status" value="1"/>
</dbReference>
<dbReference type="AlphaFoldDB" id="A0A086Y711"/>
<evidence type="ECO:0000256" key="5">
    <source>
        <dbReference type="ARBA" id="ARBA00022496"/>
    </source>
</evidence>
<evidence type="ECO:0000256" key="4">
    <source>
        <dbReference type="ARBA" id="ARBA00022452"/>
    </source>
</evidence>
<keyword evidence="17" id="KW-1185">Reference proteome</keyword>
<dbReference type="PANTHER" id="PTHR32552">
    <property type="entry name" value="FERRICHROME IRON RECEPTOR-RELATED"/>
    <property type="match status" value="1"/>
</dbReference>
<dbReference type="GO" id="GO:0015344">
    <property type="term" value="F:siderophore uptake transmembrane transporter activity"/>
    <property type="evidence" value="ECO:0007669"/>
    <property type="project" value="TreeGrafter"/>
</dbReference>
<keyword evidence="4 14" id="KW-1134">Transmembrane beta strand</keyword>